<proteinExistence type="predicted"/>
<dbReference type="HOGENOM" id="CLU_2672912_0_0_1"/>
<reference evidence="2" key="2">
    <citation type="submission" date="2015-01" db="EMBL/GenBank/DDBJ databases">
        <title>Evolutionary Origins and Diversification of the Mycorrhizal Mutualists.</title>
        <authorList>
            <consortium name="DOE Joint Genome Institute"/>
            <consortium name="Mycorrhizal Genomics Consortium"/>
            <person name="Kohler A."/>
            <person name="Kuo A."/>
            <person name="Nagy L.G."/>
            <person name="Floudas D."/>
            <person name="Copeland A."/>
            <person name="Barry K.W."/>
            <person name="Cichocki N."/>
            <person name="Veneault-Fourrey C."/>
            <person name="LaButti K."/>
            <person name="Lindquist E.A."/>
            <person name="Lipzen A."/>
            <person name="Lundell T."/>
            <person name="Morin E."/>
            <person name="Murat C."/>
            <person name="Riley R."/>
            <person name="Ohm R."/>
            <person name="Sun H."/>
            <person name="Tunlid A."/>
            <person name="Henrissat B."/>
            <person name="Grigoriev I.V."/>
            <person name="Hibbett D.S."/>
            <person name="Martin F."/>
        </authorList>
    </citation>
    <scope>NUCLEOTIDE SEQUENCE [LARGE SCALE GENOMIC DNA]</scope>
    <source>
        <strain evidence="2">MUT 4182</strain>
    </source>
</reference>
<reference evidence="1 2" key="1">
    <citation type="submission" date="2014-04" db="EMBL/GenBank/DDBJ databases">
        <authorList>
            <consortium name="DOE Joint Genome Institute"/>
            <person name="Kuo A."/>
            <person name="Girlanda M."/>
            <person name="Perotto S."/>
            <person name="Kohler A."/>
            <person name="Nagy L.G."/>
            <person name="Floudas D."/>
            <person name="Copeland A."/>
            <person name="Barry K.W."/>
            <person name="Cichocki N."/>
            <person name="Veneault-Fourrey C."/>
            <person name="LaButti K."/>
            <person name="Lindquist E.A."/>
            <person name="Lipzen A."/>
            <person name="Lundell T."/>
            <person name="Morin E."/>
            <person name="Murat C."/>
            <person name="Sun H."/>
            <person name="Tunlid A."/>
            <person name="Henrissat B."/>
            <person name="Grigoriev I.V."/>
            <person name="Hibbett D.S."/>
            <person name="Martin F."/>
            <person name="Nordberg H.P."/>
            <person name="Cantor M.N."/>
            <person name="Hua S.X."/>
        </authorList>
    </citation>
    <scope>NUCLEOTIDE SEQUENCE [LARGE SCALE GENOMIC DNA]</scope>
    <source>
        <strain evidence="1 2">MUT 4182</strain>
    </source>
</reference>
<protein>
    <submittedName>
        <fullName evidence="1">Uncharacterized protein</fullName>
    </submittedName>
</protein>
<organism evidence="1 2">
    <name type="scientific">Tulasnella calospora MUT 4182</name>
    <dbReference type="NCBI Taxonomy" id="1051891"/>
    <lineage>
        <taxon>Eukaryota</taxon>
        <taxon>Fungi</taxon>
        <taxon>Dikarya</taxon>
        <taxon>Basidiomycota</taxon>
        <taxon>Agaricomycotina</taxon>
        <taxon>Agaricomycetes</taxon>
        <taxon>Cantharellales</taxon>
        <taxon>Tulasnellaceae</taxon>
        <taxon>Tulasnella</taxon>
    </lineage>
</organism>
<evidence type="ECO:0000313" key="2">
    <source>
        <dbReference type="Proteomes" id="UP000054248"/>
    </source>
</evidence>
<sequence>MPLRHLLSQRTGPSTWEILKTEPMALVGSEGAKREHSRAGLALCPRWQDRFYYLNREPLRPIEPYLCRQVISEGG</sequence>
<dbReference type="AlphaFoldDB" id="A0A0C3QBR3"/>
<evidence type="ECO:0000313" key="1">
    <source>
        <dbReference type="EMBL" id="KIO22656.1"/>
    </source>
</evidence>
<dbReference type="EMBL" id="KN823104">
    <property type="protein sequence ID" value="KIO22656.1"/>
    <property type="molecule type" value="Genomic_DNA"/>
</dbReference>
<keyword evidence="2" id="KW-1185">Reference proteome</keyword>
<accession>A0A0C3QBR3</accession>
<dbReference type="Proteomes" id="UP000054248">
    <property type="component" value="Unassembled WGS sequence"/>
</dbReference>
<gene>
    <name evidence="1" type="ORF">M407DRAFT_245085</name>
</gene>
<name>A0A0C3QBR3_9AGAM</name>